<accession>A0A8S1ECG7</accession>
<dbReference type="AlphaFoldDB" id="A0A8S1ECG7"/>
<dbReference type="OrthoDB" id="5970620at2759"/>
<dbReference type="GO" id="GO:0045039">
    <property type="term" value="P:protein insertion into mitochondrial inner membrane"/>
    <property type="evidence" value="ECO:0007669"/>
    <property type="project" value="TreeGrafter"/>
</dbReference>
<dbReference type="GO" id="GO:0042721">
    <property type="term" value="C:TIM22 mitochondrial import inner membrane insertion complex"/>
    <property type="evidence" value="ECO:0007669"/>
    <property type="project" value="InterPro"/>
</dbReference>
<sequence>MATASVKSFFQRCSTSFKEYWKQLGNDYLTVAKDTFEGCKSKPVRSGFIFSGIAFMTYAYKTNPTEIDMLNYMCEKRQQLSEVPVSQYNPKTKAEMVRRDYLLNKDRLNYYNLWFFSLLVSSPSNNNLRIYSSQTPLLKDWPWNEFWNNIVDVGYLGTWKNLDAAFENFDINTDEIDQLPDDSSS</sequence>
<keyword evidence="2" id="KW-1185">Reference proteome</keyword>
<dbReference type="Proteomes" id="UP000494206">
    <property type="component" value="Unassembled WGS sequence"/>
</dbReference>
<organism evidence="1 2">
    <name type="scientific">Caenorhabditis bovis</name>
    <dbReference type="NCBI Taxonomy" id="2654633"/>
    <lineage>
        <taxon>Eukaryota</taxon>
        <taxon>Metazoa</taxon>
        <taxon>Ecdysozoa</taxon>
        <taxon>Nematoda</taxon>
        <taxon>Chromadorea</taxon>
        <taxon>Rhabditida</taxon>
        <taxon>Rhabditina</taxon>
        <taxon>Rhabditomorpha</taxon>
        <taxon>Rhabditoidea</taxon>
        <taxon>Rhabditidae</taxon>
        <taxon>Peloderinae</taxon>
        <taxon>Caenorhabditis</taxon>
    </lineage>
</organism>
<evidence type="ECO:0000313" key="2">
    <source>
        <dbReference type="Proteomes" id="UP000494206"/>
    </source>
</evidence>
<reference evidence="1 2" key="1">
    <citation type="submission" date="2020-04" db="EMBL/GenBank/DDBJ databases">
        <authorList>
            <person name="Laetsch R D."/>
            <person name="Stevens L."/>
            <person name="Kumar S."/>
            <person name="Blaxter L. M."/>
        </authorList>
    </citation>
    <scope>NUCLEOTIDE SEQUENCE [LARGE SCALE GENOMIC DNA]</scope>
</reference>
<dbReference type="PANTHER" id="PTHR21435">
    <property type="entry name" value="MITOCHONDRIAL IMPORT INNER MEMBRANE TRANSLOCASE SUBUNIT TIM29"/>
    <property type="match status" value="1"/>
</dbReference>
<protein>
    <submittedName>
        <fullName evidence="1">Uncharacterized protein</fullName>
    </submittedName>
</protein>
<dbReference type="PANTHER" id="PTHR21435:SF1">
    <property type="entry name" value="MITOCHONDRIAL IMPORT INNER MEMBRANE TRANSLOCASE SUBUNIT TIM29"/>
    <property type="match status" value="1"/>
</dbReference>
<name>A0A8S1ECG7_9PELO</name>
<dbReference type="Pfam" id="PF10171">
    <property type="entry name" value="Tim29"/>
    <property type="match status" value="1"/>
</dbReference>
<dbReference type="EMBL" id="CADEPM010000001">
    <property type="protein sequence ID" value="CAB3397390.1"/>
    <property type="molecule type" value="Genomic_DNA"/>
</dbReference>
<evidence type="ECO:0000313" key="1">
    <source>
        <dbReference type="EMBL" id="CAB3397390.1"/>
    </source>
</evidence>
<proteinExistence type="predicted"/>
<gene>
    <name evidence="1" type="ORF">CBOVIS_LOCUS809</name>
</gene>
<dbReference type="InterPro" id="IPR019322">
    <property type="entry name" value="TIMM29"/>
</dbReference>
<comment type="caution">
    <text evidence="1">The sequence shown here is derived from an EMBL/GenBank/DDBJ whole genome shotgun (WGS) entry which is preliminary data.</text>
</comment>